<gene>
    <name evidence="5" type="ORF">LOD99_14771</name>
</gene>
<evidence type="ECO:0000313" key="6">
    <source>
        <dbReference type="Proteomes" id="UP001165289"/>
    </source>
</evidence>
<dbReference type="EMBL" id="JAKMXF010000066">
    <property type="protein sequence ID" value="KAI6659095.1"/>
    <property type="molecule type" value="Genomic_DNA"/>
</dbReference>
<keyword evidence="2" id="KW-0863">Zinc-finger</keyword>
<protein>
    <recommendedName>
        <fullName evidence="4">3CxxC-type domain-containing protein</fullName>
    </recommendedName>
</protein>
<proteinExistence type="predicted"/>
<name>A0AAV7KEF3_9METZ</name>
<dbReference type="SMART" id="SM01328">
    <property type="entry name" value="zf-3CxxC"/>
    <property type="match status" value="1"/>
</dbReference>
<sequence length="136" mass="16073">MMAKLDSERERKIFAVQMKKKDGELLRLNWSKKPLKPARFYGRFTCPNKHCELNTWTSAYIWLGRGQKCKICDNLIPPLNVEELRTREERKVQVTKTSSTCTKHDRTKCGYCIERRKNCTKIPFSEYGSYHHATIK</sequence>
<dbReference type="AlphaFoldDB" id="A0AAV7KEF3"/>
<organism evidence="5 6">
    <name type="scientific">Oopsacas minuta</name>
    <dbReference type="NCBI Taxonomy" id="111878"/>
    <lineage>
        <taxon>Eukaryota</taxon>
        <taxon>Metazoa</taxon>
        <taxon>Porifera</taxon>
        <taxon>Hexactinellida</taxon>
        <taxon>Hexasterophora</taxon>
        <taxon>Lyssacinosida</taxon>
        <taxon>Leucopsacidae</taxon>
        <taxon>Oopsacas</taxon>
    </lineage>
</organism>
<accession>A0AAV7KEF3</accession>
<dbReference type="InterPro" id="IPR027377">
    <property type="entry name" value="ZAR1/RTP1-5-like_Znf-3CxxC"/>
</dbReference>
<keyword evidence="1" id="KW-0479">Metal-binding</keyword>
<evidence type="ECO:0000256" key="2">
    <source>
        <dbReference type="ARBA" id="ARBA00022771"/>
    </source>
</evidence>
<evidence type="ECO:0000259" key="4">
    <source>
        <dbReference type="SMART" id="SM01328"/>
    </source>
</evidence>
<reference evidence="5 6" key="1">
    <citation type="journal article" date="2023" name="BMC Biol.">
        <title>The compact genome of the sponge Oopsacas minuta (Hexactinellida) is lacking key metazoan core genes.</title>
        <authorList>
            <person name="Santini S."/>
            <person name="Schenkelaars Q."/>
            <person name="Jourda C."/>
            <person name="Duchesne M."/>
            <person name="Belahbib H."/>
            <person name="Rocher C."/>
            <person name="Selva M."/>
            <person name="Riesgo A."/>
            <person name="Vervoort M."/>
            <person name="Leys S.P."/>
            <person name="Kodjabachian L."/>
            <person name="Le Bivic A."/>
            <person name="Borchiellini C."/>
            <person name="Claverie J.M."/>
            <person name="Renard E."/>
        </authorList>
    </citation>
    <scope>NUCLEOTIDE SEQUENCE [LARGE SCALE GENOMIC DNA]</scope>
    <source>
        <strain evidence="5">SPO-2</strain>
    </source>
</reference>
<dbReference type="Proteomes" id="UP001165289">
    <property type="component" value="Unassembled WGS sequence"/>
</dbReference>
<comment type="caution">
    <text evidence="5">The sequence shown here is derived from an EMBL/GenBank/DDBJ whole genome shotgun (WGS) entry which is preliminary data.</text>
</comment>
<keyword evidence="6" id="KW-1185">Reference proteome</keyword>
<evidence type="ECO:0000256" key="3">
    <source>
        <dbReference type="ARBA" id="ARBA00022833"/>
    </source>
</evidence>
<keyword evidence="3" id="KW-0862">Zinc</keyword>
<dbReference type="GO" id="GO:0008270">
    <property type="term" value="F:zinc ion binding"/>
    <property type="evidence" value="ECO:0007669"/>
    <property type="project" value="UniProtKB-KW"/>
</dbReference>
<feature type="domain" description="3CxxC-type" evidence="4">
    <location>
        <begin position="39"/>
        <end position="115"/>
    </location>
</feature>
<evidence type="ECO:0000256" key="1">
    <source>
        <dbReference type="ARBA" id="ARBA00022723"/>
    </source>
</evidence>
<evidence type="ECO:0000313" key="5">
    <source>
        <dbReference type="EMBL" id="KAI6659095.1"/>
    </source>
</evidence>